<reference evidence="3" key="1">
    <citation type="journal article" date="2013" name="Nat. Biotechnol.">
        <title>Draft genome sequence of chickpea (Cicer arietinum) provides a resource for trait improvement.</title>
        <authorList>
            <person name="Varshney R.K."/>
            <person name="Song C."/>
            <person name="Saxena R.K."/>
            <person name="Azam S."/>
            <person name="Yu S."/>
            <person name="Sharpe A.G."/>
            <person name="Cannon S."/>
            <person name="Baek J."/>
            <person name="Rosen B.D."/>
            <person name="Tar'an B."/>
            <person name="Millan T."/>
            <person name="Zhang X."/>
            <person name="Ramsay L.D."/>
            <person name="Iwata A."/>
            <person name="Wang Y."/>
            <person name="Nelson W."/>
            <person name="Farmer A.D."/>
            <person name="Gaur P.M."/>
            <person name="Soderlund C."/>
            <person name="Penmetsa R.V."/>
            <person name="Xu C."/>
            <person name="Bharti A.K."/>
            <person name="He W."/>
            <person name="Winter P."/>
            <person name="Zhao S."/>
            <person name="Hane J.K."/>
            <person name="Carrasquilla-Garcia N."/>
            <person name="Condie J.A."/>
            <person name="Upadhyaya H.D."/>
            <person name="Luo M.C."/>
            <person name="Thudi M."/>
            <person name="Gowda C.L."/>
            <person name="Singh N.P."/>
            <person name="Lichtenzveig J."/>
            <person name="Gali K.K."/>
            <person name="Rubio J."/>
            <person name="Nadarajan N."/>
            <person name="Dolezel J."/>
            <person name="Bansal K.C."/>
            <person name="Xu X."/>
            <person name="Edwards D."/>
            <person name="Zhang G."/>
            <person name="Kahl G."/>
            <person name="Gil J."/>
            <person name="Singh K.B."/>
            <person name="Datta S.K."/>
            <person name="Jackson S.A."/>
            <person name="Wang J."/>
            <person name="Cook D.R."/>
        </authorList>
    </citation>
    <scope>NUCLEOTIDE SEQUENCE [LARGE SCALE GENOMIC DNA]</scope>
    <source>
        <strain evidence="3">cv. CDC Frontier</strain>
    </source>
</reference>
<dbReference type="InterPro" id="IPR025521">
    <property type="entry name" value="Neprosin_propep"/>
</dbReference>
<evidence type="ECO:0000313" key="4">
    <source>
        <dbReference type="RefSeq" id="XP_027192647.1"/>
    </source>
</evidence>
<evidence type="ECO:0000256" key="1">
    <source>
        <dbReference type="SAM" id="SignalP"/>
    </source>
</evidence>
<feature type="signal peptide" evidence="1">
    <location>
        <begin position="1"/>
        <end position="26"/>
    </location>
</feature>
<dbReference type="RefSeq" id="XP_027192647.1">
    <property type="nucleotide sequence ID" value="XM_027336846.1"/>
</dbReference>
<feature type="chain" id="PRO_5018746804" evidence="1">
    <location>
        <begin position="27"/>
        <end position="416"/>
    </location>
</feature>
<evidence type="ECO:0000313" key="3">
    <source>
        <dbReference type="Proteomes" id="UP000087171"/>
    </source>
</evidence>
<proteinExistence type="predicted"/>
<dbReference type="KEGG" id="cam:101514840"/>
<dbReference type="InterPro" id="IPR053168">
    <property type="entry name" value="Glutamic_endopeptidase"/>
</dbReference>
<keyword evidence="3" id="KW-1185">Reference proteome</keyword>
<reference evidence="4" key="2">
    <citation type="submission" date="2025-08" db="UniProtKB">
        <authorList>
            <consortium name="RefSeq"/>
        </authorList>
    </citation>
    <scope>IDENTIFICATION</scope>
    <source>
        <tissue evidence="4">Etiolated seedlings</tissue>
    </source>
</reference>
<organism evidence="3 4">
    <name type="scientific">Cicer arietinum</name>
    <name type="common">Chickpea</name>
    <name type="synonym">Garbanzo</name>
    <dbReference type="NCBI Taxonomy" id="3827"/>
    <lineage>
        <taxon>Eukaryota</taxon>
        <taxon>Viridiplantae</taxon>
        <taxon>Streptophyta</taxon>
        <taxon>Embryophyta</taxon>
        <taxon>Tracheophyta</taxon>
        <taxon>Spermatophyta</taxon>
        <taxon>Magnoliopsida</taxon>
        <taxon>eudicotyledons</taxon>
        <taxon>Gunneridae</taxon>
        <taxon>Pentapetalae</taxon>
        <taxon>rosids</taxon>
        <taxon>fabids</taxon>
        <taxon>Fabales</taxon>
        <taxon>Fabaceae</taxon>
        <taxon>Papilionoideae</taxon>
        <taxon>50 kb inversion clade</taxon>
        <taxon>NPAAA clade</taxon>
        <taxon>Hologalegina</taxon>
        <taxon>IRL clade</taxon>
        <taxon>Cicereae</taxon>
        <taxon>Cicer</taxon>
    </lineage>
</organism>
<feature type="domain" description="Neprosin PEP catalytic" evidence="2">
    <location>
        <begin position="160"/>
        <end position="416"/>
    </location>
</feature>
<dbReference type="PANTHER" id="PTHR31589">
    <property type="entry name" value="PROTEIN, PUTATIVE (DUF239)-RELATED-RELATED"/>
    <property type="match status" value="1"/>
</dbReference>
<sequence>MDFRFPIISLLLHFFLVISLVCPIYSLEINSSRLLSQTFRQEKNLHKLKKTITLRLQQINKSATKTIHSPDGDIIDCVISHKQPAFDHPLLKGHKLLNSLEIPREHNQTEILSDNFQLWSLSGETCPEGTIPIRRTKEQEILKDTLNSKSERKFNIVQMDATNNRHEYAIGTVTGDAFYGATANINVWAPHVESNTREFSLSQIWVLAGTFGKDLNSIEAGWQVYPSMYGDNQPRLFIYWTSDAYKKTGCYNLHCPGFVQTSKQIVVGAAIRPISTYNGKQFEIKLSISKDPKNGHWWLKYGSSGHVVGYWPSSLFTHLNDKATMIQFGGEIVNSISKGSHTSTQMGSGHFAGNGFGKASYFKHMQVMNFYNKLIPLPNLRLWADKPNCYSIKAGTTNTMGNYIYYGGPGKSAKCP</sequence>
<evidence type="ECO:0000259" key="2">
    <source>
        <dbReference type="PROSITE" id="PS52045"/>
    </source>
</evidence>
<dbReference type="OrthoDB" id="1379661at2759"/>
<protein>
    <submittedName>
        <fullName evidence="4">Uncharacterized protein LOC101514840</fullName>
    </submittedName>
</protein>
<dbReference type="PaxDb" id="3827-XP_004509666.1"/>
<dbReference type="Pfam" id="PF03080">
    <property type="entry name" value="Neprosin"/>
    <property type="match status" value="1"/>
</dbReference>
<keyword evidence="1" id="KW-0732">Signal</keyword>
<dbReference type="Pfam" id="PF14365">
    <property type="entry name" value="Neprosin_AP"/>
    <property type="match status" value="1"/>
</dbReference>
<dbReference type="InterPro" id="IPR004314">
    <property type="entry name" value="Neprosin"/>
</dbReference>
<dbReference type="PROSITE" id="PS52045">
    <property type="entry name" value="NEPROSIN_PEP_CD"/>
    <property type="match status" value="1"/>
</dbReference>
<gene>
    <name evidence="4" type="primary">LOC101514840</name>
</gene>
<name>A0A3Q7YDV5_CICAR</name>
<dbReference type="Gene3D" id="3.90.1320.10">
    <property type="entry name" value="Outer-capsid protein sigma 3, large lobe"/>
    <property type="match status" value="1"/>
</dbReference>
<dbReference type="PANTHER" id="PTHR31589:SF175">
    <property type="entry name" value="CARBOXYL-TERMINAL PEPTIDASE"/>
    <property type="match status" value="1"/>
</dbReference>
<dbReference type="Proteomes" id="UP000087171">
    <property type="component" value="Chromosome Ca7"/>
</dbReference>
<accession>A0A3Q7YDV5</accession>
<dbReference type="AlphaFoldDB" id="A0A3Q7YDV5"/>